<evidence type="ECO:0000256" key="1">
    <source>
        <dbReference type="ARBA" id="ARBA00004609"/>
    </source>
</evidence>
<dbReference type="CDD" id="cd10425">
    <property type="entry name" value="Ephrin-A_Ectodomain"/>
    <property type="match status" value="1"/>
</dbReference>
<keyword evidence="7" id="KW-0449">Lipoprotein</keyword>
<dbReference type="GO" id="GO:0005886">
    <property type="term" value="C:plasma membrane"/>
    <property type="evidence" value="ECO:0007669"/>
    <property type="project" value="UniProtKB-SubCell"/>
</dbReference>
<evidence type="ECO:0000313" key="18">
    <source>
        <dbReference type="Proteomes" id="UP000233100"/>
    </source>
</evidence>
<evidence type="ECO:0000256" key="2">
    <source>
        <dbReference type="ARBA" id="ARBA00022622"/>
    </source>
</evidence>
<dbReference type="Ensembl" id="ENSMFAT00000014934.2">
    <property type="protein sequence ID" value="ENSMFAP00000040666.2"/>
    <property type="gene ID" value="ENSMFAG00000041110.2"/>
</dbReference>
<comment type="subcellular location">
    <subcellularLocation>
        <location evidence="1">Cell membrane</location>
        <topology evidence="1">Lipid-anchor</topology>
        <topology evidence="1">GPI-anchor</topology>
    </subcellularLocation>
</comment>
<evidence type="ECO:0000256" key="13">
    <source>
        <dbReference type="PROSITE-ProRule" id="PRU00884"/>
    </source>
</evidence>
<evidence type="ECO:0000256" key="14">
    <source>
        <dbReference type="RuleBase" id="RU004375"/>
    </source>
</evidence>
<comment type="similarity">
    <text evidence="13 14">Belongs to the ephrin family.</text>
</comment>
<keyword evidence="18" id="KW-1185">Reference proteome</keyword>
<sequence>MPRFSQSIFKSPFARCTRVLSHILRSSVPFNVSKTRTDPSRAQGPACRSCAQALMGWTEAPLAPAAHVTHSITHSVALYSRHLGDDTISRTKTTLTNRTKTNSRMCVGRGSRAQSPGRGWGRRRGWERGRPSLGMRGSERCGACQQPRTLQGPRAEQQSRVPYPRVRRLALASSSLLPHATAPRDASPPPGQAYKAPRRPTSERTHSSEQICRGRGARFALSCTPSLLASPARPSSTSPAPKPRGSCAPGGARAGGVSGGAGPKAESQGEGARSVSPTLTSPRRKPAGTQTPRSPASPPGLARPRAMEFLWAPLLGLCCSLAAADRHTVFWNSSNPKFRNEDYTIHVQLNDYVDIICPHYEDHSVADAAMERYILYLVEREEYQLCQPQSKDQVRWQCNRPSAKHGPEKLSEKFQRFTPFTLGKEFKEGHSYYYISHSPQAHDNPQEKRLAADDPEVRVLHSIGHSAAPRLFPLAWTVLLLPLLLLQTP</sequence>
<dbReference type="PROSITE" id="PS01299">
    <property type="entry name" value="EPHRIN_RBD_1"/>
    <property type="match status" value="1"/>
</dbReference>
<reference evidence="17" key="3">
    <citation type="submission" date="2025-09" db="UniProtKB">
        <authorList>
            <consortium name="Ensembl"/>
        </authorList>
    </citation>
    <scope>IDENTIFICATION</scope>
</reference>
<dbReference type="eggNOG" id="KOG3858">
    <property type="taxonomic scope" value="Eukaryota"/>
</dbReference>
<comment type="function">
    <text evidence="8">Cell surface GPI-bound ligand for Eph receptors, a family of receptor tyrosine kinases which are crucial for migration, repulsion and adhesion during neuronal, vascular and epithelial development. Binds promiscuously Eph receptors residing on adjacent cells, leading to contact-dependent bidirectional signaling into neighboring cells. Plays an important role in angiogenesis and tumor neovascularization. The recruitment of VAV2, VAV3 and PI3-kinase p85 subunit by phosphorylated EPHA2 is critical for EFNA1-induced RAC1 GTPase activation and vascular endothelial cell migration and assembly. Exerts anti-oncogenic effects in tumor cells through activation and down-regulation of EPHA2. Activates EPHA2 by inducing tyrosine phosphorylation which leads to its internalization and degradation. Acts as a negative regulator in the tumorigenesis of gliomas by down-regulating EPHA2 and FAK. Can evoke collapse of embryonic neuronal growth cone and regulates dendritic spine morphogenesis.</text>
</comment>
<dbReference type="Pfam" id="PF00812">
    <property type="entry name" value="Ephrin"/>
    <property type="match status" value="1"/>
</dbReference>
<feature type="region of interest" description="Disordered" evidence="15">
    <location>
        <begin position="228"/>
        <end position="301"/>
    </location>
</feature>
<feature type="compositionally biased region" description="Gly residues" evidence="15">
    <location>
        <begin position="252"/>
        <end position="262"/>
    </location>
</feature>
<organism evidence="17 18">
    <name type="scientific">Macaca fascicularis</name>
    <name type="common">Crab-eating macaque</name>
    <name type="synonym">Cynomolgus monkey</name>
    <dbReference type="NCBI Taxonomy" id="9541"/>
    <lineage>
        <taxon>Eukaryota</taxon>
        <taxon>Metazoa</taxon>
        <taxon>Chordata</taxon>
        <taxon>Craniata</taxon>
        <taxon>Vertebrata</taxon>
        <taxon>Euteleostomi</taxon>
        <taxon>Mammalia</taxon>
        <taxon>Eutheria</taxon>
        <taxon>Euarchontoglires</taxon>
        <taxon>Primates</taxon>
        <taxon>Haplorrhini</taxon>
        <taxon>Catarrhini</taxon>
        <taxon>Cercopithecidae</taxon>
        <taxon>Cercopithecinae</taxon>
        <taxon>Macaca</taxon>
    </lineage>
</organism>
<dbReference type="PANTHER" id="PTHR11304:SF19">
    <property type="entry name" value="EPHRIN-A1"/>
    <property type="match status" value="1"/>
</dbReference>
<evidence type="ECO:0000256" key="10">
    <source>
        <dbReference type="ARBA" id="ARBA00040413"/>
    </source>
</evidence>
<dbReference type="PROSITE" id="PS51551">
    <property type="entry name" value="EPHRIN_RBD_2"/>
    <property type="match status" value="1"/>
</dbReference>
<dbReference type="PANTHER" id="PTHR11304">
    <property type="entry name" value="EPHRIN"/>
    <property type="match status" value="1"/>
</dbReference>
<evidence type="ECO:0000256" key="5">
    <source>
        <dbReference type="ARBA" id="ARBA00023157"/>
    </source>
</evidence>
<keyword evidence="2" id="KW-0336">GPI-anchor</keyword>
<reference evidence="17 18" key="1">
    <citation type="submission" date="2013-03" db="EMBL/GenBank/DDBJ databases">
        <authorList>
            <person name="Warren W."/>
            <person name="Wilson R.K."/>
        </authorList>
    </citation>
    <scope>NUCLEOTIDE SEQUENCE</scope>
</reference>
<accession>G7NV61</accession>
<comment type="subunit">
    <text evidence="9">Monomer. Homodimer. Forms heterodimers with EPHA2. Binds to the receptor tyrosine kinases EPHA2, EPHA3, EPHA4, EPHA5, EPHA6 and EPHA7. Also binds with low affinity to EPHA1.</text>
</comment>
<dbReference type="InterPro" id="IPR031328">
    <property type="entry name" value="Ephrin"/>
</dbReference>
<dbReference type="Bgee" id="ENSMFAG00000041110">
    <property type="expression patterns" value="Expressed in liver and 13 other cell types or tissues"/>
</dbReference>
<dbReference type="InterPro" id="IPR034252">
    <property type="entry name" value="Ephrin-A_Ecto"/>
</dbReference>
<feature type="domain" description="Ephrin RBD" evidence="16">
    <location>
        <begin position="324"/>
        <end position="463"/>
    </location>
</feature>
<keyword evidence="4 14" id="KW-0472">Membrane</keyword>
<feature type="region of interest" description="Disordered" evidence="15">
    <location>
        <begin position="177"/>
        <end position="213"/>
    </location>
</feature>
<dbReference type="GO" id="GO:1902533">
    <property type="term" value="P:positive regulation of intracellular signal transduction"/>
    <property type="evidence" value="ECO:0007669"/>
    <property type="project" value="UniProtKB-ARBA"/>
</dbReference>
<evidence type="ECO:0000256" key="11">
    <source>
        <dbReference type="ARBA" id="ARBA00078734"/>
    </source>
</evidence>
<comment type="caution">
    <text evidence="13">Lacks conserved residue(s) required for the propagation of feature annotation.</text>
</comment>
<dbReference type="FunFam" id="2.60.40.420:FF:000017">
    <property type="entry name" value="ephrin-A1"/>
    <property type="match status" value="1"/>
</dbReference>
<keyword evidence="5" id="KW-1015">Disulfide bond</keyword>
<evidence type="ECO:0000256" key="4">
    <source>
        <dbReference type="ARBA" id="ARBA00023136"/>
    </source>
</evidence>
<dbReference type="GO" id="GO:0007411">
    <property type="term" value="P:axon guidance"/>
    <property type="evidence" value="ECO:0007669"/>
    <property type="project" value="TreeGrafter"/>
</dbReference>
<dbReference type="STRING" id="9541.ENSMFAP00000040666"/>
<feature type="region of interest" description="Disordered" evidence="15">
    <location>
        <begin position="107"/>
        <end position="163"/>
    </location>
</feature>
<evidence type="ECO:0000256" key="15">
    <source>
        <dbReference type="SAM" id="MobiDB-lite"/>
    </source>
</evidence>
<dbReference type="InterPro" id="IPR001799">
    <property type="entry name" value="Ephrin_RBD"/>
</dbReference>
<dbReference type="SUPFAM" id="SSF49503">
    <property type="entry name" value="Cupredoxins"/>
    <property type="match status" value="1"/>
</dbReference>
<reference evidence="17" key="2">
    <citation type="submission" date="2025-08" db="UniProtKB">
        <authorList>
            <consortium name="Ensembl"/>
        </authorList>
    </citation>
    <scope>IDENTIFICATION</scope>
</reference>
<dbReference type="GO" id="GO:0046875">
    <property type="term" value="F:ephrin receptor binding"/>
    <property type="evidence" value="ECO:0007669"/>
    <property type="project" value="InterPro"/>
</dbReference>
<evidence type="ECO:0000259" key="16">
    <source>
        <dbReference type="PROSITE" id="PS51551"/>
    </source>
</evidence>
<dbReference type="PRINTS" id="PR01347">
    <property type="entry name" value="EPHRIN"/>
</dbReference>
<dbReference type="GO" id="GO:0010605">
    <property type="term" value="P:negative regulation of macromolecule metabolic process"/>
    <property type="evidence" value="ECO:0007669"/>
    <property type="project" value="UniProtKB-ARBA"/>
</dbReference>
<keyword evidence="6" id="KW-0325">Glycoprotein</keyword>
<evidence type="ECO:0000256" key="9">
    <source>
        <dbReference type="ARBA" id="ARBA00038586"/>
    </source>
</evidence>
<evidence type="ECO:0000256" key="12">
    <source>
        <dbReference type="ARBA" id="ARBA00083174"/>
    </source>
</evidence>
<dbReference type="GeneTree" id="ENSGT00940000159919"/>
<protein>
    <recommendedName>
        <fullName evidence="10">Ephrin-A1</fullName>
    </recommendedName>
    <alternativeName>
        <fullName evidence="11">EPH-related receptor tyrosine kinase ligand 1</fullName>
    </alternativeName>
    <alternativeName>
        <fullName evidence="12">Immediate early response protein B61</fullName>
    </alternativeName>
</protein>
<evidence type="ECO:0000256" key="6">
    <source>
        <dbReference type="ARBA" id="ARBA00023180"/>
    </source>
</evidence>
<evidence type="ECO:0000256" key="8">
    <source>
        <dbReference type="ARBA" id="ARBA00037186"/>
    </source>
</evidence>
<keyword evidence="3" id="KW-0732">Signal</keyword>
<dbReference type="AlphaFoldDB" id="G7NV61"/>
<dbReference type="VEuPathDB" id="HostDB:ENSMFAG00000041110"/>
<dbReference type="GO" id="GO:0048013">
    <property type="term" value="P:ephrin receptor signaling pathway"/>
    <property type="evidence" value="ECO:0007669"/>
    <property type="project" value="InterPro"/>
</dbReference>
<feature type="compositionally biased region" description="Low complexity" evidence="15">
    <location>
        <begin position="228"/>
        <end position="239"/>
    </location>
</feature>
<dbReference type="Proteomes" id="UP000233100">
    <property type="component" value="Chromosome 1"/>
</dbReference>
<dbReference type="Gene3D" id="2.60.40.420">
    <property type="entry name" value="Cupredoxins - blue copper proteins"/>
    <property type="match status" value="1"/>
</dbReference>
<dbReference type="InterPro" id="IPR019765">
    <property type="entry name" value="Ephrin_CS"/>
</dbReference>
<proteinExistence type="inferred from homology"/>
<evidence type="ECO:0000313" key="17">
    <source>
        <dbReference type="Ensembl" id="ENSMFAP00000040666.2"/>
    </source>
</evidence>
<dbReference type="InterPro" id="IPR008972">
    <property type="entry name" value="Cupredoxin"/>
</dbReference>
<name>G7NV61_MACFA</name>
<evidence type="ECO:0000256" key="3">
    <source>
        <dbReference type="ARBA" id="ARBA00022729"/>
    </source>
</evidence>
<evidence type="ECO:0000256" key="7">
    <source>
        <dbReference type="ARBA" id="ARBA00023288"/>
    </source>
</evidence>
<dbReference type="GO" id="GO:0098552">
    <property type="term" value="C:side of membrane"/>
    <property type="evidence" value="ECO:0007669"/>
    <property type="project" value="UniProtKB-KW"/>
</dbReference>